<protein>
    <submittedName>
        <fullName evidence="2">SNF2 family N-terminal domain-containing protein</fullName>
    </submittedName>
</protein>
<accession>A0A239C7Q5</accession>
<reference evidence="2 3" key="1">
    <citation type="submission" date="2017-06" db="EMBL/GenBank/DDBJ databases">
        <authorList>
            <person name="Kim H.J."/>
            <person name="Triplett B.A."/>
        </authorList>
    </citation>
    <scope>NUCLEOTIDE SEQUENCE [LARGE SCALE GENOMIC DNA]</scope>
    <source>
        <strain evidence="2 3">DSM 44715</strain>
    </source>
</reference>
<dbReference type="Pfam" id="PF00176">
    <property type="entry name" value="SNF2-rel_dom"/>
    <property type="match status" value="1"/>
</dbReference>
<dbReference type="AlphaFoldDB" id="A0A239C7Q5"/>
<dbReference type="PANTHER" id="PTHR10799">
    <property type="entry name" value="SNF2/RAD54 HELICASE FAMILY"/>
    <property type="match status" value="1"/>
</dbReference>
<dbReference type="InterPro" id="IPR027417">
    <property type="entry name" value="P-loop_NTPase"/>
</dbReference>
<dbReference type="SUPFAM" id="SSF52540">
    <property type="entry name" value="P-loop containing nucleoside triphosphate hydrolases"/>
    <property type="match status" value="1"/>
</dbReference>
<dbReference type="GO" id="GO:0005524">
    <property type="term" value="F:ATP binding"/>
    <property type="evidence" value="ECO:0007669"/>
    <property type="project" value="InterPro"/>
</dbReference>
<dbReference type="EMBL" id="FZOR01000001">
    <property type="protein sequence ID" value="SNS15651.1"/>
    <property type="molecule type" value="Genomic_DNA"/>
</dbReference>
<sequence>MRVNARNIRRDARALLGTVRRLVCEHPVKRAEVMVAVAVLRREAARERLRSVPVTELKQVADGPFRSAPVHGAEFVTVADVLASTPEGLRLLRGIGPATAARLHGAAKRLAEAAGRAADRDIDLTRPELEPLLITLHWLVHVDLAHVEAAVERVPWLLRDARWWPVLPPYGRRRRAVAELADLVRRADVEPPEVTGEEARRDYEGRPDDYLAVLADVAGVAYGGEAAQGFLPGEAAARVAAQVLHETHLTVPLAGYQAFGARFAIARHRAILGDGMGLGRTLQAIAAMAHRRLDGVTHFLVACPTSVLPSWVRDVEACSSLSPHPLHGPGVVAAVKTWAATEGVGIVPLESLPGLRVPPDLYVGTFVLDEADRVKNPGTARARAVGEWVGRAGKTLFLTGLPMRERPECFRTLAGLLGAAARPEAAVLGSRAFRAAAAPVYLRREQRDVLKELPDIVRVDELVAFSRADRAAYRRAVGAGDFDGMRRAAYAVPKTSAKLRRLRRLVVEAAAEGLETVVLSGFPEVLGTVRDAVAVPTAAIAEPPAPGPAVAIICEPQPDRELEARAIGRLQGRDGPLLVHRLVAPGVDERAGGDPGRIIEDEQARWGVG</sequence>
<keyword evidence="3" id="KW-1185">Reference proteome</keyword>
<organism evidence="2 3">
    <name type="scientific">Actinomadura meyerae</name>
    <dbReference type="NCBI Taxonomy" id="240840"/>
    <lineage>
        <taxon>Bacteria</taxon>
        <taxon>Bacillati</taxon>
        <taxon>Actinomycetota</taxon>
        <taxon>Actinomycetes</taxon>
        <taxon>Streptosporangiales</taxon>
        <taxon>Thermomonosporaceae</taxon>
        <taxon>Actinomadura</taxon>
    </lineage>
</organism>
<dbReference type="Proteomes" id="UP000198318">
    <property type="component" value="Unassembled WGS sequence"/>
</dbReference>
<evidence type="ECO:0000313" key="3">
    <source>
        <dbReference type="Proteomes" id="UP000198318"/>
    </source>
</evidence>
<evidence type="ECO:0000313" key="2">
    <source>
        <dbReference type="EMBL" id="SNS15651.1"/>
    </source>
</evidence>
<name>A0A239C7Q5_9ACTN</name>
<dbReference type="InterPro" id="IPR038718">
    <property type="entry name" value="SNF2-like_sf"/>
</dbReference>
<feature type="domain" description="SNF2 N-terminal" evidence="1">
    <location>
        <begin position="256"/>
        <end position="474"/>
    </location>
</feature>
<dbReference type="Gene3D" id="3.40.50.10810">
    <property type="entry name" value="Tandem AAA-ATPase domain"/>
    <property type="match status" value="2"/>
</dbReference>
<gene>
    <name evidence="2" type="ORF">SAMN05443665_1001248</name>
</gene>
<dbReference type="InterPro" id="IPR000330">
    <property type="entry name" value="SNF2_N"/>
</dbReference>
<evidence type="ECO:0000259" key="1">
    <source>
        <dbReference type="Pfam" id="PF00176"/>
    </source>
</evidence>
<proteinExistence type="predicted"/>